<dbReference type="PANTHER" id="PTHR15271">
    <property type="entry name" value="CHROMATIN ASSEMBLY FACTOR 1 SUBUNIT B"/>
    <property type="match status" value="1"/>
</dbReference>
<name>A0A1B6D4T7_9HEMI</name>
<evidence type="ECO:0000259" key="9">
    <source>
        <dbReference type="Pfam" id="PF24105"/>
    </source>
</evidence>
<dbReference type="EMBL" id="GEDC01016579">
    <property type="protein sequence ID" value="JAS20719.1"/>
    <property type="molecule type" value="Transcribed_RNA"/>
</dbReference>
<dbReference type="GO" id="GO:0005634">
    <property type="term" value="C:nucleus"/>
    <property type="evidence" value="ECO:0007669"/>
    <property type="project" value="UniProtKB-SubCell"/>
</dbReference>
<sequence>MASDRFLRIFNPNTKKIISRVSKAKLPKSDPESKPTHLFHDDTIKTFFRRLTFSPDGELLIVPSGLIEQPGKNSSNSTLIFSRKCFNKPVVYLPSMNQYTVVARCCPTLFTLRPMTNDQPLFDLQYRIVIAVATQRSVLLYDTQHAAPIALITNIHYTRITDLTWSSDGKILVISSTDGYCSFITFTEGELGDLYDRTKEIKVINTKHDEKMDTSNKDDHKELKTVGENDCTKTDIDNTLSFQGKISPLKKSNDFKLPTYVAVPETKKSIEIKEKAGIVNLETKMDVDDDFHLIYEDTTESKLAADESKKVNEEKIEDKKNEKETIAVVKKNNEENRCVEDNANKAILSELSPVKGDKEESFVSPKCSENVTPGQSQKNKTPRRVQLITLSSPKSKKKLL</sequence>
<keyword evidence="3" id="KW-0677">Repeat</keyword>
<evidence type="ECO:0000313" key="10">
    <source>
        <dbReference type="EMBL" id="JAS20719.1"/>
    </source>
</evidence>
<feature type="region of interest" description="Disordered" evidence="8">
    <location>
        <begin position="351"/>
        <end position="400"/>
    </location>
</feature>
<dbReference type="AlphaFoldDB" id="A0A1B6D4T7"/>
<keyword evidence="7" id="KW-0539">Nucleus</keyword>
<comment type="subcellular location">
    <subcellularLocation>
        <location evidence="1">Nucleus</location>
    </subcellularLocation>
</comment>
<evidence type="ECO:0000256" key="7">
    <source>
        <dbReference type="ARBA" id="ARBA00023242"/>
    </source>
</evidence>
<evidence type="ECO:0000256" key="2">
    <source>
        <dbReference type="ARBA" id="ARBA00022574"/>
    </source>
</evidence>
<evidence type="ECO:0000256" key="5">
    <source>
        <dbReference type="ARBA" id="ARBA00022853"/>
    </source>
</evidence>
<dbReference type="GO" id="GO:0033186">
    <property type="term" value="C:CAF-1 complex"/>
    <property type="evidence" value="ECO:0007669"/>
    <property type="project" value="TreeGrafter"/>
</dbReference>
<keyword evidence="6" id="KW-0234">DNA repair</keyword>
<dbReference type="InterPro" id="IPR045145">
    <property type="entry name" value="PTHR15271"/>
</dbReference>
<dbReference type="Gene3D" id="2.130.10.10">
    <property type="entry name" value="YVTN repeat-like/Quinoprotein amine dehydrogenase"/>
    <property type="match status" value="1"/>
</dbReference>
<protein>
    <recommendedName>
        <fullName evidence="9">CAF1B/HIR1 beta-propeller domain-containing protein</fullName>
    </recommendedName>
</protein>
<evidence type="ECO:0000256" key="6">
    <source>
        <dbReference type="ARBA" id="ARBA00023204"/>
    </source>
</evidence>
<dbReference type="InterPro" id="IPR015943">
    <property type="entry name" value="WD40/YVTN_repeat-like_dom_sf"/>
</dbReference>
<dbReference type="SUPFAM" id="SSF50978">
    <property type="entry name" value="WD40 repeat-like"/>
    <property type="match status" value="1"/>
</dbReference>
<evidence type="ECO:0000256" key="8">
    <source>
        <dbReference type="SAM" id="MobiDB-lite"/>
    </source>
</evidence>
<evidence type="ECO:0000256" key="1">
    <source>
        <dbReference type="ARBA" id="ARBA00004123"/>
    </source>
</evidence>
<dbReference type="GO" id="GO:0006334">
    <property type="term" value="P:nucleosome assembly"/>
    <property type="evidence" value="ECO:0007669"/>
    <property type="project" value="TreeGrafter"/>
</dbReference>
<keyword evidence="2" id="KW-0853">WD repeat</keyword>
<dbReference type="InterPro" id="IPR055410">
    <property type="entry name" value="Beta-prop_CAF1B_HIR1"/>
</dbReference>
<dbReference type="PANTHER" id="PTHR15271:SF4">
    <property type="entry name" value="CHROMATIN ASSEMBLY FACTOR 1 SUBUNIT B"/>
    <property type="match status" value="1"/>
</dbReference>
<gene>
    <name evidence="10" type="ORF">g.23066</name>
</gene>
<feature type="compositionally biased region" description="Polar residues" evidence="8">
    <location>
        <begin position="367"/>
        <end position="379"/>
    </location>
</feature>
<feature type="domain" description="CAF1B/HIR1 beta-propeller" evidence="9">
    <location>
        <begin position="2"/>
        <end position="191"/>
    </location>
</feature>
<keyword evidence="4" id="KW-0227">DNA damage</keyword>
<reference evidence="10" key="1">
    <citation type="submission" date="2015-12" db="EMBL/GenBank/DDBJ databases">
        <title>De novo transcriptome assembly of four potential Pierce s Disease insect vectors from Arizona vineyards.</title>
        <authorList>
            <person name="Tassone E.E."/>
        </authorList>
    </citation>
    <scope>NUCLEOTIDE SEQUENCE</scope>
</reference>
<evidence type="ECO:0000256" key="4">
    <source>
        <dbReference type="ARBA" id="ARBA00022763"/>
    </source>
</evidence>
<dbReference type="GO" id="GO:0006281">
    <property type="term" value="P:DNA repair"/>
    <property type="evidence" value="ECO:0007669"/>
    <property type="project" value="UniProtKB-KW"/>
</dbReference>
<dbReference type="Pfam" id="PF24105">
    <property type="entry name" value="Beta-prop_CAF1B_HIR1"/>
    <property type="match status" value="1"/>
</dbReference>
<keyword evidence="5" id="KW-0156">Chromatin regulator</keyword>
<evidence type="ECO:0000256" key="3">
    <source>
        <dbReference type="ARBA" id="ARBA00022737"/>
    </source>
</evidence>
<dbReference type="InterPro" id="IPR036322">
    <property type="entry name" value="WD40_repeat_dom_sf"/>
</dbReference>
<accession>A0A1B6D4T7</accession>
<proteinExistence type="predicted"/>
<dbReference type="GO" id="GO:0006335">
    <property type="term" value="P:DNA replication-dependent chromatin assembly"/>
    <property type="evidence" value="ECO:0007669"/>
    <property type="project" value="InterPro"/>
</dbReference>
<organism evidence="10">
    <name type="scientific">Clastoptera arizonana</name>
    <name type="common">Arizona spittle bug</name>
    <dbReference type="NCBI Taxonomy" id="38151"/>
    <lineage>
        <taxon>Eukaryota</taxon>
        <taxon>Metazoa</taxon>
        <taxon>Ecdysozoa</taxon>
        <taxon>Arthropoda</taxon>
        <taxon>Hexapoda</taxon>
        <taxon>Insecta</taxon>
        <taxon>Pterygota</taxon>
        <taxon>Neoptera</taxon>
        <taxon>Paraneoptera</taxon>
        <taxon>Hemiptera</taxon>
        <taxon>Auchenorrhyncha</taxon>
        <taxon>Cercopoidea</taxon>
        <taxon>Clastopteridae</taxon>
        <taxon>Clastoptera</taxon>
    </lineage>
</organism>